<keyword evidence="2" id="KW-0378">Hydrolase</keyword>
<gene>
    <name evidence="2" type="primary">arnD_2</name>
    <name evidence="2" type="ORF">NCTC11694_04584</name>
</gene>
<dbReference type="GO" id="GO:0005975">
    <property type="term" value="P:carbohydrate metabolic process"/>
    <property type="evidence" value="ECO:0007669"/>
    <property type="project" value="InterPro"/>
</dbReference>
<evidence type="ECO:0000313" key="2">
    <source>
        <dbReference type="EMBL" id="STR43316.1"/>
    </source>
</evidence>
<dbReference type="InterPro" id="IPR002509">
    <property type="entry name" value="NODB_dom"/>
</dbReference>
<reference evidence="2 3" key="1">
    <citation type="submission" date="2018-06" db="EMBL/GenBank/DDBJ databases">
        <authorList>
            <consortium name="Pathogen Informatics"/>
            <person name="Doyle S."/>
        </authorList>
    </citation>
    <scope>NUCLEOTIDE SEQUENCE [LARGE SCALE GENOMIC DNA]</scope>
    <source>
        <strain evidence="2 3">NCTC11694</strain>
    </source>
</reference>
<dbReference type="EMBL" id="UGJR01000002">
    <property type="protein sequence ID" value="STR43316.1"/>
    <property type="molecule type" value="Genomic_DNA"/>
</dbReference>
<sequence>MQIPVTLPTWDEVVGNAVDSAGFNRYLLDCIHRDAGTPVYTIHAEVEGIAFAEQFDELLTMAAQEEIRFCPLSQLLPADFSVLPRGKVVRGELAGREGWLGREQLLNSGV</sequence>
<dbReference type="AlphaFoldDB" id="A0A7H4M4J0"/>
<accession>A0A7H4M4J0</accession>
<name>A0A7H4M4J0_9ENTR</name>
<dbReference type="EC" id="3.5.1.-" evidence="2"/>
<feature type="domain" description="NodB homology" evidence="1">
    <location>
        <begin position="1"/>
        <end position="70"/>
    </location>
</feature>
<evidence type="ECO:0000313" key="3">
    <source>
        <dbReference type="Proteomes" id="UP000255050"/>
    </source>
</evidence>
<comment type="caution">
    <text evidence="2">The sequence shown here is derived from an EMBL/GenBank/DDBJ whole genome shotgun (WGS) entry which is preliminary data.</text>
</comment>
<organism evidence="2 3">
    <name type="scientific">Klebsiella michiganensis</name>
    <dbReference type="NCBI Taxonomy" id="1134687"/>
    <lineage>
        <taxon>Bacteria</taxon>
        <taxon>Pseudomonadati</taxon>
        <taxon>Pseudomonadota</taxon>
        <taxon>Gammaproteobacteria</taxon>
        <taxon>Enterobacterales</taxon>
        <taxon>Enterobacteriaceae</taxon>
        <taxon>Klebsiella/Raoultella group</taxon>
        <taxon>Klebsiella</taxon>
    </lineage>
</organism>
<protein>
    <submittedName>
        <fullName evidence="2">Polymyxin resistance protein PmrJ</fullName>
        <ecNumber evidence="2">3.5.1.-</ecNumber>
    </submittedName>
</protein>
<dbReference type="PROSITE" id="PS51677">
    <property type="entry name" value="NODB"/>
    <property type="match status" value="1"/>
</dbReference>
<proteinExistence type="predicted"/>
<dbReference type="Proteomes" id="UP000255050">
    <property type="component" value="Unassembled WGS sequence"/>
</dbReference>
<evidence type="ECO:0000259" key="1">
    <source>
        <dbReference type="PROSITE" id="PS51677"/>
    </source>
</evidence>
<dbReference type="GO" id="GO:0016810">
    <property type="term" value="F:hydrolase activity, acting on carbon-nitrogen (but not peptide) bonds"/>
    <property type="evidence" value="ECO:0007669"/>
    <property type="project" value="InterPro"/>
</dbReference>